<organism evidence="5 6">
    <name type="scientific">Lichtheimia ornata</name>
    <dbReference type="NCBI Taxonomy" id="688661"/>
    <lineage>
        <taxon>Eukaryota</taxon>
        <taxon>Fungi</taxon>
        <taxon>Fungi incertae sedis</taxon>
        <taxon>Mucoromycota</taxon>
        <taxon>Mucoromycotina</taxon>
        <taxon>Mucoromycetes</taxon>
        <taxon>Mucorales</taxon>
        <taxon>Lichtheimiaceae</taxon>
        <taxon>Lichtheimia</taxon>
    </lineage>
</organism>
<dbReference type="InterPro" id="IPR008937">
    <property type="entry name" value="Ras-like_GEF"/>
</dbReference>
<reference evidence="5 6" key="1">
    <citation type="submission" date="2023-03" db="EMBL/GenBank/DDBJ databases">
        <title>Genome sequence of Lichtheimia ornata CBS 291.66.</title>
        <authorList>
            <person name="Mohabir J.T."/>
            <person name="Shea T.P."/>
            <person name="Kurbessoian T."/>
            <person name="Berby B."/>
            <person name="Fontaine J."/>
            <person name="Livny J."/>
            <person name="Gnirke A."/>
            <person name="Stajich J.E."/>
            <person name="Cuomo C.A."/>
        </authorList>
    </citation>
    <scope>NUCLEOTIDE SEQUENCE [LARGE SCALE GENOMIC DNA]</scope>
    <source>
        <strain evidence="5">CBS 291.66</strain>
    </source>
</reference>
<evidence type="ECO:0000256" key="2">
    <source>
        <dbReference type="PROSITE-ProRule" id="PRU00168"/>
    </source>
</evidence>
<dbReference type="EMBL" id="JARTCD010000114">
    <property type="protein sequence ID" value="KAJ8652204.1"/>
    <property type="molecule type" value="Genomic_DNA"/>
</dbReference>
<sequence>MASIPLVPVSPLVKTSAECKASFAEATQRLSQAKQATNPRVDVSSLRRLLEDTQVERHRLDTVEQQMEAVESATAFHWDPDVLARQIAVVNAQLYSRVILDKQLLCGPVDKRMRQTHLVHLQDFHRYLTNSFAHQLIYWSELTPASAVVPTVHPKDNLVVHLVRVAYLLVHVYRDFSGFASVMKALMLPEVRRLRRLWHPCPTRTRDMYRDLAHLLSPSKNYQAYHDMLHRKLNLLYINNGNKVMMAVPWIQPHLASIHSIIKEYTAGDRVSVSAVLSAPGARKLSSIVAILELCQQSTTTELPVDELLQQQQDGSKAGSELERRRSKRMSIKPVHVEGLRSPAIVPPSNLVDIAPGDLQAYHWLVSRAYLTKDQLIEESIQVESLAPGESLACDVDEDEMEMVEENDRMEEDTAIFSVPATPIVARSRRASIDTKPDPVVTITDNDSSQDTTKDDDDDDDGDDDDDDKGDVAEPVVDTTHSAVPETNNEEQEMAVEEDQDLQNLWSDHKPQEEKNDDAAISAPVPIAGTSHSVMTSSTQQDSSTSKQTKKSRLSPTAPEFVPTSKLSTSAAAASTATTNPAIAPSSVVVSPASSVPEDQQQQQQVDEEEENEDPEEEWHGYLYHLEKKNTNDNESETWNGYPSPPLESTTPGRRGSSTPSEDSEVWKGYHASKMEDDWQKEIDRKVQDCDWQGYTLETLNEDELDSSTMMDGEFEKSRQARRKDDAIDAFRRMQQDRWSSQHQLHP</sequence>
<dbReference type="AlphaFoldDB" id="A0AAD7XPT8"/>
<feature type="region of interest" description="Disordered" evidence="3">
    <location>
        <begin position="428"/>
        <end position="668"/>
    </location>
</feature>
<dbReference type="Proteomes" id="UP001234581">
    <property type="component" value="Unassembled WGS sequence"/>
</dbReference>
<evidence type="ECO:0000259" key="4">
    <source>
        <dbReference type="PROSITE" id="PS50009"/>
    </source>
</evidence>
<feature type="region of interest" description="Disordered" evidence="3">
    <location>
        <begin position="703"/>
        <end position="726"/>
    </location>
</feature>
<dbReference type="Gene3D" id="1.10.840.10">
    <property type="entry name" value="Ras guanine-nucleotide exchange factors catalytic domain"/>
    <property type="match status" value="1"/>
</dbReference>
<dbReference type="InterPro" id="IPR001895">
    <property type="entry name" value="RASGEF_cat_dom"/>
</dbReference>
<keyword evidence="1 2" id="KW-0344">Guanine-nucleotide releasing factor</keyword>
<protein>
    <recommendedName>
        <fullName evidence="4">Ras-GEF domain-containing protein</fullName>
    </recommendedName>
</protein>
<feature type="compositionally biased region" description="Polar residues" evidence="3">
    <location>
        <begin position="637"/>
        <end position="661"/>
    </location>
</feature>
<dbReference type="GO" id="GO:0007264">
    <property type="term" value="P:small GTPase-mediated signal transduction"/>
    <property type="evidence" value="ECO:0007669"/>
    <property type="project" value="InterPro"/>
</dbReference>
<dbReference type="SMART" id="SM00147">
    <property type="entry name" value="RasGEF"/>
    <property type="match status" value="1"/>
</dbReference>
<feature type="compositionally biased region" description="Acidic residues" evidence="3">
    <location>
        <begin position="488"/>
        <end position="501"/>
    </location>
</feature>
<feature type="compositionally biased region" description="Acidic residues" evidence="3">
    <location>
        <begin position="606"/>
        <end position="617"/>
    </location>
</feature>
<name>A0AAD7XPT8_9FUNG</name>
<dbReference type="PROSITE" id="PS50009">
    <property type="entry name" value="RASGEF_CAT"/>
    <property type="match status" value="1"/>
</dbReference>
<evidence type="ECO:0000313" key="6">
    <source>
        <dbReference type="Proteomes" id="UP001234581"/>
    </source>
</evidence>
<gene>
    <name evidence="5" type="ORF">O0I10_012165</name>
</gene>
<dbReference type="GO" id="GO:0005085">
    <property type="term" value="F:guanyl-nucleotide exchange factor activity"/>
    <property type="evidence" value="ECO:0007669"/>
    <property type="project" value="UniProtKB-KW"/>
</dbReference>
<feature type="domain" description="Ras-GEF" evidence="4">
    <location>
        <begin position="79"/>
        <end position="329"/>
    </location>
</feature>
<dbReference type="InterPro" id="IPR036964">
    <property type="entry name" value="RASGEF_cat_dom_sf"/>
</dbReference>
<feature type="region of interest" description="Disordered" evidence="3">
    <location>
        <begin position="307"/>
        <end position="329"/>
    </location>
</feature>
<feature type="compositionally biased region" description="Low complexity" evidence="3">
    <location>
        <begin position="563"/>
        <end position="605"/>
    </location>
</feature>
<comment type="caution">
    <text evidence="5">The sequence shown here is derived from an EMBL/GenBank/DDBJ whole genome shotgun (WGS) entry which is preliminary data.</text>
</comment>
<dbReference type="PANTHER" id="PTHR23113:SF99">
    <property type="entry name" value="RASGEF DOMAIN-CONTAINING PROTEIN"/>
    <property type="match status" value="1"/>
</dbReference>
<keyword evidence="6" id="KW-1185">Reference proteome</keyword>
<dbReference type="GeneID" id="83219552"/>
<feature type="compositionally biased region" description="Acidic residues" evidence="3">
    <location>
        <begin position="454"/>
        <end position="469"/>
    </location>
</feature>
<dbReference type="Pfam" id="PF00617">
    <property type="entry name" value="RasGEF"/>
    <property type="match status" value="1"/>
</dbReference>
<dbReference type="SUPFAM" id="SSF48366">
    <property type="entry name" value="Ras GEF"/>
    <property type="match status" value="1"/>
</dbReference>
<feature type="compositionally biased region" description="Basic and acidic residues" evidence="3">
    <location>
        <begin position="507"/>
        <end position="518"/>
    </location>
</feature>
<evidence type="ECO:0000313" key="5">
    <source>
        <dbReference type="EMBL" id="KAJ8652204.1"/>
    </source>
</evidence>
<feature type="compositionally biased region" description="Basic and acidic residues" evidence="3">
    <location>
        <begin position="714"/>
        <end position="726"/>
    </location>
</feature>
<evidence type="ECO:0000256" key="1">
    <source>
        <dbReference type="ARBA" id="ARBA00022658"/>
    </source>
</evidence>
<dbReference type="InterPro" id="IPR023578">
    <property type="entry name" value="Ras_GEF_dom_sf"/>
</dbReference>
<dbReference type="RefSeq" id="XP_058337118.1">
    <property type="nucleotide sequence ID" value="XM_058492111.1"/>
</dbReference>
<proteinExistence type="predicted"/>
<accession>A0AAD7XPT8</accession>
<dbReference type="PANTHER" id="PTHR23113">
    <property type="entry name" value="GUANINE NUCLEOTIDE EXCHANGE FACTOR"/>
    <property type="match status" value="1"/>
</dbReference>
<feature type="compositionally biased region" description="Low complexity" evidence="3">
    <location>
        <begin position="536"/>
        <end position="547"/>
    </location>
</feature>
<evidence type="ECO:0000256" key="3">
    <source>
        <dbReference type="SAM" id="MobiDB-lite"/>
    </source>
</evidence>